<name>A0A917I3R6_9HYPH</name>
<evidence type="ECO:0000313" key="3">
    <source>
        <dbReference type="Proteomes" id="UP000603912"/>
    </source>
</evidence>
<organism evidence="2 3">
    <name type="scientific">Alsobacter metallidurans</name>
    <dbReference type="NCBI Taxonomy" id="340221"/>
    <lineage>
        <taxon>Bacteria</taxon>
        <taxon>Pseudomonadati</taxon>
        <taxon>Pseudomonadota</taxon>
        <taxon>Alphaproteobacteria</taxon>
        <taxon>Hyphomicrobiales</taxon>
        <taxon>Alsobacteraceae</taxon>
        <taxon>Alsobacter</taxon>
    </lineage>
</organism>
<dbReference type="AlphaFoldDB" id="A0A917I3R6"/>
<dbReference type="RefSeq" id="WP_188515871.1">
    <property type="nucleotide sequence ID" value="NZ_BMES01000001.1"/>
</dbReference>
<keyword evidence="3" id="KW-1185">Reference proteome</keyword>
<dbReference type="PROSITE" id="PS51318">
    <property type="entry name" value="TAT"/>
    <property type="match status" value="1"/>
</dbReference>
<dbReference type="Pfam" id="PF13416">
    <property type="entry name" value="SBP_bac_8"/>
    <property type="match status" value="1"/>
</dbReference>
<evidence type="ECO:0000313" key="2">
    <source>
        <dbReference type="EMBL" id="GGH07217.1"/>
    </source>
</evidence>
<dbReference type="Proteomes" id="UP000603912">
    <property type="component" value="Unassembled WGS sequence"/>
</dbReference>
<dbReference type="InterPro" id="IPR006059">
    <property type="entry name" value="SBP"/>
</dbReference>
<accession>A0A917I3R6</accession>
<comment type="caution">
    <text evidence="2">The sequence shown here is derived from an EMBL/GenBank/DDBJ whole genome shotgun (WGS) entry which is preliminary data.</text>
</comment>
<evidence type="ECO:0000256" key="1">
    <source>
        <dbReference type="ARBA" id="ARBA00022764"/>
    </source>
</evidence>
<dbReference type="PANTHER" id="PTHR42779">
    <property type="entry name" value="PROTEIN YNJB"/>
    <property type="match status" value="1"/>
</dbReference>
<reference evidence="2" key="1">
    <citation type="journal article" date="2014" name="Int. J. Syst. Evol. Microbiol.">
        <title>Complete genome sequence of Corynebacterium casei LMG S-19264T (=DSM 44701T), isolated from a smear-ripened cheese.</title>
        <authorList>
            <consortium name="US DOE Joint Genome Institute (JGI-PGF)"/>
            <person name="Walter F."/>
            <person name="Albersmeier A."/>
            <person name="Kalinowski J."/>
            <person name="Ruckert C."/>
        </authorList>
    </citation>
    <scope>NUCLEOTIDE SEQUENCE</scope>
    <source>
        <strain evidence="2">CGMCC 1.12214</strain>
    </source>
</reference>
<proteinExistence type="predicted"/>
<dbReference type="PANTHER" id="PTHR42779:SF1">
    <property type="entry name" value="PROTEIN YNJB"/>
    <property type="match status" value="1"/>
</dbReference>
<protein>
    <submittedName>
        <fullName evidence="2">ABC transporter substrate-binding protein</fullName>
    </submittedName>
</protein>
<gene>
    <name evidence="2" type="ORF">GCM10007036_01970</name>
</gene>
<dbReference type="InterPro" id="IPR006311">
    <property type="entry name" value="TAT_signal"/>
</dbReference>
<reference evidence="2" key="2">
    <citation type="submission" date="2020-09" db="EMBL/GenBank/DDBJ databases">
        <authorList>
            <person name="Sun Q."/>
            <person name="Zhou Y."/>
        </authorList>
    </citation>
    <scope>NUCLEOTIDE SEQUENCE</scope>
    <source>
        <strain evidence="2">CGMCC 1.12214</strain>
    </source>
</reference>
<keyword evidence="1" id="KW-0574">Periplasm</keyword>
<sequence>MTYDLDRRRFVGGLAGAAVLGTSARGAVAQVAKPAAPLTISVIDAAGSLALTQPVFENYRKAKPDFVNRFTFTKAPSPELPGKLKAQQNAGRVDIDIALVGTDAISAGAEQKVWTKLFPDHAAALPKPTDIYSSDVQRMQAITQGQGVCIAFTPSGPLLEYMPDRVKTPPNTAAELLDWCRQNPNRFFYARPSNSGPARGFLMAVPYLLGDANPKDPAKGWDKTWAYLKELNKCIEYYPTGTAVTMKELGDGSRDMITSTMGWDINPRALGIVPKEAKTIALKGTHFIADAHFVAVPAGIAPERMAVILDLVSFMLSPEQQALAYDEGYLYPGPSVKNVPLTAAPANSQKTLAEFGRPEYATLISSVPVEMPLELPEMVQAFRIWDTEIAGKKSP</sequence>
<dbReference type="Gene3D" id="3.40.190.10">
    <property type="entry name" value="Periplasmic binding protein-like II"/>
    <property type="match status" value="2"/>
</dbReference>
<dbReference type="EMBL" id="BMES01000001">
    <property type="protein sequence ID" value="GGH07217.1"/>
    <property type="molecule type" value="Genomic_DNA"/>
</dbReference>
<dbReference type="SUPFAM" id="SSF53850">
    <property type="entry name" value="Periplasmic binding protein-like II"/>
    <property type="match status" value="1"/>
</dbReference>